<accession>A0A4P6YF64</accession>
<dbReference type="Proteomes" id="UP000291124">
    <property type="component" value="Chromosome"/>
</dbReference>
<protein>
    <recommendedName>
        <fullName evidence="5">Por secretion system C-terminal sorting domain-containing protein</fullName>
    </recommendedName>
</protein>
<dbReference type="RefSeq" id="WP_133276649.1">
    <property type="nucleotide sequence ID" value="NZ_CP037933.1"/>
</dbReference>
<comment type="similarity">
    <text evidence="1">Belongs to the bacteroidetes fimbrillin superfamily. FimB/Mfa2 family.</text>
</comment>
<dbReference type="KEGG" id="fnk:E1750_10070"/>
<sequence>MKNVFKFSLVLGVALFTMNVHASDVDFSLGVKKAEGKMITFAFTDIKKMELTIYDAKNVLIYTEKLNSEEFISRTYDLKDLPEGEYFLVAESELKITTYKISVVGEKAELSETPISEEFKPVFIKENGFVKVNFLNLDESATVIKIYDRDDVLVFDSGEMNDQKIAKIFDIYNLDNEEYTIALTDNNKTFTKTFSKL</sequence>
<dbReference type="Pfam" id="PF08842">
    <property type="entry name" value="Mfa2"/>
    <property type="match status" value="1"/>
</dbReference>
<keyword evidence="2" id="KW-0732">Signal</keyword>
<feature type="chain" id="PRO_5020364804" description="Por secretion system C-terminal sorting domain-containing protein" evidence="2">
    <location>
        <begin position="23"/>
        <end position="197"/>
    </location>
</feature>
<dbReference type="InterPro" id="IPR014941">
    <property type="entry name" value="FimB/Mfa2/Mfa3"/>
</dbReference>
<organism evidence="3 4">
    <name type="scientific">Flavobacterium nackdongense</name>
    <dbReference type="NCBI Taxonomy" id="2547394"/>
    <lineage>
        <taxon>Bacteria</taxon>
        <taxon>Pseudomonadati</taxon>
        <taxon>Bacteroidota</taxon>
        <taxon>Flavobacteriia</taxon>
        <taxon>Flavobacteriales</taxon>
        <taxon>Flavobacteriaceae</taxon>
        <taxon>Flavobacterium</taxon>
    </lineage>
</organism>
<gene>
    <name evidence="3" type="ORF">E1750_10070</name>
</gene>
<reference evidence="4" key="1">
    <citation type="submission" date="2019-03" db="EMBL/GenBank/DDBJ databases">
        <title>Flavobacterium sp.</title>
        <authorList>
            <person name="Kim H."/>
        </authorList>
    </citation>
    <scope>NUCLEOTIDE SEQUENCE [LARGE SCALE GENOMIC DNA]</scope>
    <source>
        <strain evidence="4">GS13</strain>
    </source>
</reference>
<evidence type="ECO:0000313" key="4">
    <source>
        <dbReference type="Proteomes" id="UP000291124"/>
    </source>
</evidence>
<dbReference type="AlphaFoldDB" id="A0A4P6YF64"/>
<keyword evidence="4" id="KW-1185">Reference proteome</keyword>
<evidence type="ECO:0000256" key="2">
    <source>
        <dbReference type="SAM" id="SignalP"/>
    </source>
</evidence>
<dbReference type="EMBL" id="CP037933">
    <property type="protein sequence ID" value="QBN19130.1"/>
    <property type="molecule type" value="Genomic_DNA"/>
</dbReference>
<evidence type="ECO:0000256" key="1">
    <source>
        <dbReference type="ARBA" id="ARBA00007248"/>
    </source>
</evidence>
<feature type="signal peptide" evidence="2">
    <location>
        <begin position="1"/>
        <end position="22"/>
    </location>
</feature>
<proteinExistence type="inferred from homology"/>
<evidence type="ECO:0000313" key="3">
    <source>
        <dbReference type="EMBL" id="QBN19130.1"/>
    </source>
</evidence>
<dbReference type="OrthoDB" id="978867at2"/>
<evidence type="ECO:0008006" key="5">
    <source>
        <dbReference type="Google" id="ProtNLM"/>
    </source>
</evidence>
<name>A0A4P6YF64_9FLAO</name>